<reference evidence="3 4" key="1">
    <citation type="journal article" date="2019" name="Int. J. Syst. Evol. Microbiol.">
        <title>The Global Catalogue of Microorganisms (GCM) 10K type strain sequencing project: providing services to taxonomists for standard genome sequencing and annotation.</title>
        <authorList>
            <consortium name="The Broad Institute Genomics Platform"/>
            <consortium name="The Broad Institute Genome Sequencing Center for Infectious Disease"/>
            <person name="Wu L."/>
            <person name="Ma J."/>
        </authorList>
    </citation>
    <scope>NUCLEOTIDE SEQUENCE [LARGE SCALE GENOMIC DNA]</scope>
    <source>
        <strain evidence="3 4">XZYJT29</strain>
    </source>
</reference>
<dbReference type="GeneID" id="78820053"/>
<feature type="transmembrane region" description="Helical" evidence="2">
    <location>
        <begin position="57"/>
        <end position="76"/>
    </location>
</feature>
<dbReference type="Proteomes" id="UP001596432">
    <property type="component" value="Unassembled WGS sequence"/>
</dbReference>
<gene>
    <name evidence="3" type="ORF">ACFQMA_08050</name>
</gene>
<feature type="transmembrane region" description="Helical" evidence="2">
    <location>
        <begin position="97"/>
        <end position="117"/>
    </location>
</feature>
<dbReference type="EMBL" id="JBHTAS010000001">
    <property type="protein sequence ID" value="MFC7139789.1"/>
    <property type="molecule type" value="Genomic_DNA"/>
</dbReference>
<evidence type="ECO:0000313" key="3">
    <source>
        <dbReference type="EMBL" id="MFC7139789.1"/>
    </source>
</evidence>
<name>A0ABD5Y1N4_9EURY</name>
<feature type="transmembrane region" description="Helical" evidence="2">
    <location>
        <begin position="270"/>
        <end position="291"/>
    </location>
</feature>
<protein>
    <recommendedName>
        <fullName evidence="5">Bacteriorhodopsin</fullName>
    </recommendedName>
</protein>
<feature type="transmembrane region" description="Helical" evidence="2">
    <location>
        <begin position="129"/>
        <end position="148"/>
    </location>
</feature>
<sequence length="338" mass="35545">MPESRTTTAAEQTDALFDRYTLPKIALAVILVASLVGTWVTTSLNGGMGAGFTVVKWAYFVALGVLTGGLVWKHLFVRPADLGDDAADYCAEMYERFDYIAVGTIATVALSGTAVIWNYFGVLGPSPAVLGYAVVVGALIALTAVTTSRSDAIKHQFRSPIGLAALALALAVVVATAVAEVAMRGFDPVAAGVRILHLLTFAVWIGGAVWNIFVAVPTGQKRPTVRVIQAAGEQLERFRWAVRFIIPTLFLTGLYQAVDSLGTNGSSYLGSTVGVAVLAKVGFIGLLVVIFKLCPMWRACSPIEGVCELDDLGGEDSGESAAENGEPISDPAEVTSDD</sequence>
<evidence type="ECO:0000256" key="2">
    <source>
        <dbReference type="SAM" id="Phobius"/>
    </source>
</evidence>
<feature type="region of interest" description="Disordered" evidence="1">
    <location>
        <begin position="314"/>
        <end position="338"/>
    </location>
</feature>
<evidence type="ECO:0000256" key="1">
    <source>
        <dbReference type="SAM" id="MobiDB-lite"/>
    </source>
</evidence>
<evidence type="ECO:0000313" key="4">
    <source>
        <dbReference type="Proteomes" id="UP001596432"/>
    </source>
</evidence>
<keyword evidence="4" id="KW-1185">Reference proteome</keyword>
<keyword evidence="2" id="KW-0472">Membrane</keyword>
<feature type="transmembrane region" description="Helical" evidence="2">
    <location>
        <begin position="195"/>
        <end position="219"/>
    </location>
</feature>
<keyword evidence="2" id="KW-1133">Transmembrane helix</keyword>
<dbReference type="AlphaFoldDB" id="A0ABD5Y1N4"/>
<dbReference type="RefSeq" id="WP_274325360.1">
    <property type="nucleotide sequence ID" value="NZ_CP118158.1"/>
</dbReference>
<feature type="transmembrane region" description="Helical" evidence="2">
    <location>
        <begin position="240"/>
        <end position="258"/>
    </location>
</feature>
<evidence type="ECO:0008006" key="5">
    <source>
        <dbReference type="Google" id="ProtNLM"/>
    </source>
</evidence>
<proteinExistence type="predicted"/>
<organism evidence="3 4">
    <name type="scientific">Halosimplex aquaticum</name>
    <dbReference type="NCBI Taxonomy" id="3026162"/>
    <lineage>
        <taxon>Archaea</taxon>
        <taxon>Methanobacteriati</taxon>
        <taxon>Methanobacteriota</taxon>
        <taxon>Stenosarchaea group</taxon>
        <taxon>Halobacteria</taxon>
        <taxon>Halobacteriales</taxon>
        <taxon>Haloarculaceae</taxon>
        <taxon>Halosimplex</taxon>
    </lineage>
</organism>
<feature type="transmembrane region" description="Helical" evidence="2">
    <location>
        <begin position="160"/>
        <end position="183"/>
    </location>
</feature>
<accession>A0ABD5Y1N4</accession>
<keyword evidence="2" id="KW-0812">Transmembrane</keyword>
<feature type="transmembrane region" description="Helical" evidence="2">
    <location>
        <begin position="25"/>
        <end position="45"/>
    </location>
</feature>
<comment type="caution">
    <text evidence="3">The sequence shown here is derived from an EMBL/GenBank/DDBJ whole genome shotgun (WGS) entry which is preliminary data.</text>
</comment>